<protein>
    <submittedName>
        <fullName evidence="2">Uncharacterized protein</fullName>
    </submittedName>
</protein>
<dbReference type="STRING" id="525309.HMPREF0494_1012"/>
<feature type="transmembrane region" description="Helical" evidence="1">
    <location>
        <begin position="71"/>
        <end position="92"/>
    </location>
</feature>
<dbReference type="HOGENOM" id="CLU_186016_0_0_9"/>
<reference evidence="2 3" key="1">
    <citation type="submission" date="2009-09" db="EMBL/GenBank/DDBJ databases">
        <authorList>
            <person name="Qin X."/>
            <person name="Bachman B."/>
            <person name="Battles P."/>
            <person name="Bell A."/>
            <person name="Bess C."/>
            <person name="Bickham C."/>
            <person name="Chaboub L."/>
            <person name="Chen D."/>
            <person name="Coyle M."/>
            <person name="Deiros D.R."/>
            <person name="Dinh H."/>
            <person name="Forbes L."/>
            <person name="Fowler G."/>
            <person name="Francisco L."/>
            <person name="Fu Q."/>
            <person name="Gubbala S."/>
            <person name="Hale W."/>
            <person name="Han Y."/>
            <person name="Hemphill L."/>
            <person name="Highlander S.K."/>
            <person name="Hirani K."/>
            <person name="Hogues M."/>
            <person name="Jackson L."/>
            <person name="Jakkamsetti A."/>
            <person name="Javaid M."/>
            <person name="Jiang H."/>
            <person name="Korchina V."/>
            <person name="Kovar C."/>
            <person name="Lara F."/>
            <person name="Lee S."/>
            <person name="Mata R."/>
            <person name="Mathew T."/>
            <person name="Moen C."/>
            <person name="Morales K."/>
            <person name="Munidasa M."/>
            <person name="Nazareth L."/>
            <person name="Ngo R."/>
            <person name="Nguyen L."/>
            <person name="Okwuonu G."/>
            <person name="Ongeri F."/>
            <person name="Patil S."/>
            <person name="Petrosino J."/>
            <person name="Pham C."/>
            <person name="Pham P."/>
            <person name="Pu L.-L."/>
            <person name="Puazo M."/>
            <person name="Raj R."/>
            <person name="Reid J."/>
            <person name="Rouhana J."/>
            <person name="Saada N."/>
            <person name="Shang Y."/>
            <person name="Simmons D."/>
            <person name="Thornton R."/>
            <person name="Warren J."/>
            <person name="Weissenberger G."/>
            <person name="Zhang J."/>
            <person name="Zhang L."/>
            <person name="Zhou C."/>
            <person name="Zhu D."/>
            <person name="Muzny D."/>
            <person name="Worley K."/>
            <person name="Gibbs R."/>
        </authorList>
    </citation>
    <scope>NUCLEOTIDE SEQUENCE [LARGE SCALE GENOMIC DNA]</scope>
    <source>
        <strain evidence="2 3">DSM 16041</strain>
    </source>
</reference>
<feature type="transmembrane region" description="Helical" evidence="1">
    <location>
        <begin position="38"/>
        <end position="59"/>
    </location>
</feature>
<accession>C8P6R8</accession>
<dbReference type="AlphaFoldDB" id="C8P6R8"/>
<evidence type="ECO:0000313" key="2">
    <source>
        <dbReference type="EMBL" id="EEW53856.1"/>
    </source>
</evidence>
<keyword evidence="1" id="KW-0812">Transmembrane</keyword>
<dbReference type="EMBL" id="ACLL01000023">
    <property type="protein sequence ID" value="EEW53856.1"/>
    <property type="molecule type" value="Genomic_DNA"/>
</dbReference>
<name>C8P6R8_9LACO</name>
<sequence>MSSEGVVMPKRQILIGVAFALGLFLVAGYTIDNRGFHSGIYGILGSLLLMAAYLGTFWPQIKAGDRHARRLACLLAVLLALIIILNIAEAVLA</sequence>
<comment type="caution">
    <text evidence="2">The sequence shown here is derived from an EMBL/GenBank/DDBJ whole genome shotgun (WGS) entry which is preliminary data.</text>
</comment>
<evidence type="ECO:0000313" key="3">
    <source>
        <dbReference type="Proteomes" id="UP000003675"/>
    </source>
</evidence>
<keyword evidence="1" id="KW-0472">Membrane</keyword>
<proteinExistence type="predicted"/>
<dbReference type="Proteomes" id="UP000003675">
    <property type="component" value="Unassembled WGS sequence"/>
</dbReference>
<organism evidence="2 3">
    <name type="scientific">Limosilactobacillus antri DSM 16041</name>
    <dbReference type="NCBI Taxonomy" id="525309"/>
    <lineage>
        <taxon>Bacteria</taxon>
        <taxon>Bacillati</taxon>
        <taxon>Bacillota</taxon>
        <taxon>Bacilli</taxon>
        <taxon>Lactobacillales</taxon>
        <taxon>Lactobacillaceae</taxon>
        <taxon>Limosilactobacillus</taxon>
    </lineage>
</organism>
<keyword evidence="1" id="KW-1133">Transmembrane helix</keyword>
<gene>
    <name evidence="2" type="ORF">HMPREF0494_1012</name>
</gene>
<dbReference type="eggNOG" id="ENOG5030AF5">
    <property type="taxonomic scope" value="Bacteria"/>
</dbReference>
<evidence type="ECO:0000256" key="1">
    <source>
        <dbReference type="SAM" id="Phobius"/>
    </source>
</evidence>